<evidence type="ECO:0000256" key="7">
    <source>
        <dbReference type="ARBA" id="ARBA00012096"/>
    </source>
</evidence>
<dbReference type="InterPro" id="IPR001926">
    <property type="entry name" value="TrpB-like_PALP"/>
</dbReference>
<dbReference type="Gene3D" id="3.40.50.1100">
    <property type="match status" value="2"/>
</dbReference>
<dbReference type="SUPFAM" id="SSF55021">
    <property type="entry name" value="ACT-like"/>
    <property type="match status" value="1"/>
</dbReference>
<dbReference type="InParanoid" id="C2KWC0"/>
<dbReference type="GO" id="GO:0070689">
    <property type="term" value="P:L-threonine catabolic process to propionate"/>
    <property type="evidence" value="ECO:0007669"/>
    <property type="project" value="UniProtKB-UniPathway"/>
</dbReference>
<dbReference type="InterPro" id="IPR050147">
    <property type="entry name" value="Ser/Thr_Dehydratase"/>
</dbReference>
<dbReference type="InterPro" id="IPR044561">
    <property type="entry name" value="ACT_ThrD-II-like"/>
</dbReference>
<dbReference type="HOGENOM" id="CLU_021152_4_1_9"/>
<dbReference type="PANTHER" id="PTHR48078">
    <property type="entry name" value="THREONINE DEHYDRATASE, MITOCHONDRIAL-RELATED"/>
    <property type="match status" value="1"/>
</dbReference>
<dbReference type="FunFam" id="3.40.50.1100:FF:000007">
    <property type="entry name" value="L-threonine dehydratase catabolic TdcB"/>
    <property type="match status" value="1"/>
</dbReference>
<gene>
    <name evidence="16" type="primary">ilvA</name>
    <name evidence="16" type="ORF">HMPREF6123_0789</name>
</gene>
<dbReference type="SUPFAM" id="SSF53686">
    <property type="entry name" value="Tryptophan synthase beta subunit-like PLP-dependent enzymes"/>
    <property type="match status" value="1"/>
</dbReference>
<keyword evidence="12 16" id="KW-0456">Lyase</keyword>
<comment type="similarity">
    <text evidence="5">Belongs to the serine/threonine dehydratase family.</text>
</comment>
<evidence type="ECO:0000256" key="14">
    <source>
        <dbReference type="ARBA" id="ARBA00031427"/>
    </source>
</evidence>
<dbReference type="InterPro" id="IPR000634">
    <property type="entry name" value="Ser/Thr_deHydtase_PyrdxlP-BS"/>
</dbReference>
<dbReference type="GO" id="GO:0003941">
    <property type="term" value="F:L-serine ammonia-lyase activity"/>
    <property type="evidence" value="ECO:0007669"/>
    <property type="project" value="TreeGrafter"/>
</dbReference>
<evidence type="ECO:0000256" key="5">
    <source>
        <dbReference type="ARBA" id="ARBA00010869"/>
    </source>
</evidence>
<dbReference type="PANTHER" id="PTHR48078:SF6">
    <property type="entry name" value="L-THREONINE DEHYDRATASE CATABOLIC TDCB"/>
    <property type="match status" value="1"/>
</dbReference>
<name>C2KWC0_9FIRM</name>
<keyword evidence="10" id="KW-0100">Branched-chain amino acid biosynthesis</keyword>
<accession>C2KWC0</accession>
<evidence type="ECO:0000256" key="8">
    <source>
        <dbReference type="ARBA" id="ARBA00022248"/>
    </source>
</evidence>
<dbReference type="EMBL" id="ACKX01000081">
    <property type="protein sequence ID" value="EEJ51923.1"/>
    <property type="molecule type" value="Genomic_DNA"/>
</dbReference>
<reference evidence="16 17" key="1">
    <citation type="submission" date="2009-04" db="EMBL/GenBank/DDBJ databases">
        <authorList>
            <person name="Qin X."/>
            <person name="Bachman B."/>
            <person name="Battles P."/>
            <person name="Bell A."/>
            <person name="Bess C."/>
            <person name="Bickham C."/>
            <person name="Chaboub L."/>
            <person name="Chen D."/>
            <person name="Coyle M."/>
            <person name="Deiros D.R."/>
            <person name="Dinh H."/>
            <person name="Forbes L."/>
            <person name="Fowler G."/>
            <person name="Francisco L."/>
            <person name="Fu Q."/>
            <person name="Gubbala S."/>
            <person name="Hale W."/>
            <person name="Han Y."/>
            <person name="Hemphill L."/>
            <person name="Highlander S.K."/>
            <person name="Hirani K."/>
            <person name="Hogues M."/>
            <person name="Jackson L."/>
            <person name="Jakkamsetti A."/>
            <person name="Javaid M."/>
            <person name="Jiang H."/>
            <person name="Korchina V."/>
            <person name="Kovar C."/>
            <person name="Lara F."/>
            <person name="Lee S."/>
            <person name="Mata R."/>
            <person name="Mathew T."/>
            <person name="Moen C."/>
            <person name="Morales K."/>
            <person name="Munidasa M."/>
            <person name="Nazareth L."/>
            <person name="Ngo R."/>
            <person name="Nguyen L."/>
            <person name="Okwuonu G."/>
            <person name="Ongeri F."/>
            <person name="Patil S."/>
            <person name="Petrosino J."/>
            <person name="Pham C."/>
            <person name="Pham P."/>
            <person name="Pu L.-L."/>
            <person name="Puazo M."/>
            <person name="Raj R."/>
            <person name="Reid J."/>
            <person name="Rouhana J."/>
            <person name="Saada N."/>
            <person name="Shang Y."/>
            <person name="Simmons D."/>
            <person name="Thornton R."/>
            <person name="Warren J."/>
            <person name="Weissenberger G."/>
            <person name="Zhang J."/>
            <person name="Zhang L."/>
            <person name="Zhou C."/>
            <person name="Zhu D."/>
            <person name="Muzny D."/>
            <person name="Worley K."/>
            <person name="Gibbs R."/>
        </authorList>
    </citation>
    <scope>NUCLEOTIDE SEQUENCE [LARGE SCALE GENOMIC DNA]</scope>
    <source>
        <strain evidence="16 17">F0268</strain>
    </source>
</reference>
<comment type="caution">
    <text evidence="16">The sequence shown here is derived from an EMBL/GenBank/DDBJ whole genome shotgun (WGS) entry which is preliminary data.</text>
</comment>
<evidence type="ECO:0000256" key="9">
    <source>
        <dbReference type="ARBA" id="ARBA00022533"/>
    </source>
</evidence>
<keyword evidence="17" id="KW-1185">Reference proteome</keyword>
<dbReference type="Pfam" id="PF00291">
    <property type="entry name" value="PALP"/>
    <property type="match status" value="1"/>
</dbReference>
<dbReference type="InterPro" id="IPR036052">
    <property type="entry name" value="TrpB-like_PALP_sf"/>
</dbReference>
<evidence type="ECO:0000259" key="15">
    <source>
        <dbReference type="PROSITE" id="PS51671"/>
    </source>
</evidence>
<evidence type="ECO:0000256" key="2">
    <source>
        <dbReference type="ARBA" id="ARBA00001933"/>
    </source>
</evidence>
<feature type="domain" description="ACT" evidence="15">
    <location>
        <begin position="338"/>
        <end position="410"/>
    </location>
</feature>
<dbReference type="CDD" id="cd04886">
    <property type="entry name" value="ACT_ThrD-II-like"/>
    <property type="match status" value="1"/>
</dbReference>
<comment type="catalytic activity">
    <reaction evidence="1">
        <text>L-threonine = 2-oxobutanoate + NH4(+)</text>
        <dbReference type="Rhea" id="RHEA:22108"/>
        <dbReference type="ChEBI" id="CHEBI:16763"/>
        <dbReference type="ChEBI" id="CHEBI:28938"/>
        <dbReference type="ChEBI" id="CHEBI:57926"/>
        <dbReference type="EC" id="4.3.1.19"/>
    </reaction>
</comment>
<evidence type="ECO:0000256" key="10">
    <source>
        <dbReference type="ARBA" id="ARBA00022624"/>
    </source>
</evidence>
<comment type="cofactor">
    <cofactor evidence="2">
        <name>pyridoxal 5'-phosphate</name>
        <dbReference type="ChEBI" id="CHEBI:597326"/>
    </cofactor>
</comment>
<protein>
    <recommendedName>
        <fullName evidence="8">L-threonine dehydratase catabolic TdcB</fullName>
        <ecNumber evidence="7">4.3.1.19</ecNumber>
    </recommendedName>
    <alternativeName>
        <fullName evidence="14">Threonine deaminase</fullName>
    </alternativeName>
</protein>
<organism evidence="16 17">
    <name type="scientific">Oribacterium sinus F0268</name>
    <dbReference type="NCBI Taxonomy" id="585501"/>
    <lineage>
        <taxon>Bacteria</taxon>
        <taxon>Bacillati</taxon>
        <taxon>Bacillota</taxon>
        <taxon>Clostridia</taxon>
        <taxon>Lachnospirales</taxon>
        <taxon>Lachnospiraceae</taxon>
        <taxon>Oribacterium</taxon>
    </lineage>
</organism>
<dbReference type="InterPro" id="IPR002912">
    <property type="entry name" value="ACT_dom"/>
</dbReference>
<evidence type="ECO:0000256" key="1">
    <source>
        <dbReference type="ARBA" id="ARBA00001274"/>
    </source>
</evidence>
<dbReference type="PROSITE" id="PS00165">
    <property type="entry name" value="DEHYDRATASE_SER_THR"/>
    <property type="match status" value="1"/>
</dbReference>
<dbReference type="InterPro" id="IPR005789">
    <property type="entry name" value="Thr_deHydtase_catblc"/>
</dbReference>
<keyword evidence="9" id="KW-0021">Allosteric enzyme</keyword>
<evidence type="ECO:0000313" key="16">
    <source>
        <dbReference type="EMBL" id="EEJ51923.1"/>
    </source>
</evidence>
<evidence type="ECO:0000313" key="17">
    <source>
        <dbReference type="Proteomes" id="UP000004121"/>
    </source>
</evidence>
<evidence type="ECO:0000256" key="12">
    <source>
        <dbReference type="ARBA" id="ARBA00023239"/>
    </source>
</evidence>
<evidence type="ECO:0000256" key="3">
    <source>
        <dbReference type="ARBA" id="ARBA00004810"/>
    </source>
</evidence>
<comment type="subunit">
    <text evidence="6">In the native structure, TdcB is in a dimeric form, whereas in the TdcB-AMP complex, it exists in a tetrameric form (dimer of dimers).</text>
</comment>
<dbReference type="Gene3D" id="3.30.70.260">
    <property type="match status" value="1"/>
</dbReference>
<dbReference type="GO" id="GO:0030170">
    <property type="term" value="F:pyridoxal phosphate binding"/>
    <property type="evidence" value="ECO:0007669"/>
    <property type="project" value="InterPro"/>
</dbReference>
<dbReference type="STRING" id="585501.HMPREF6123_0789"/>
<dbReference type="eggNOG" id="COG1171">
    <property type="taxonomic scope" value="Bacteria"/>
</dbReference>
<dbReference type="NCBIfam" id="TIGR01127">
    <property type="entry name" value="ilvA_1Cterm"/>
    <property type="match status" value="1"/>
</dbReference>
<dbReference type="UniPathway" id="UPA00052">
    <property type="reaction ID" value="UER00507"/>
</dbReference>
<keyword evidence="10" id="KW-0028">Amino-acid biosynthesis</keyword>
<dbReference type="UniPathway" id="UPA00047">
    <property type="reaction ID" value="UER00054"/>
</dbReference>
<sequence length="410" mass="44132">MPLFLKEKGSRKMELTLDRVYQAAHVLKPVIHKTDLVHATRIQTDCDLYLKTENLQNTGSFKIRGAYFKISTLSEEERKKGVVACSAGNHAQGVALAAQASGTKSTIFLPAIAPISKVEATRSYGASVKMIDGVYDDAYEAAVKFQEEHGSVFIHPFNDVDVMAGQGTIGMEILDQLEDADAVVVPVGGGGLISGISFVIKKLNPKCKVYGVQAQGAASMVQAVKDHHLESLEEVHTFADGIAVKSPGSLSYAMVEKYVDELVTVTDDETAAAILTLMERQKIVSEGAGAVSVAAVLFNKIPVKGKKVVAVISGGNIDVNILARVINRGLLKTGRKASLTIPLLDKPGQLEEVSKIIAEQGANVTKVDHNINVEDSDINGCHLTLQIDTRDFAHIEQIKQAFIQRGFTIL</sequence>
<keyword evidence="10" id="KW-0412">Isoleucine biosynthesis</keyword>
<dbReference type="InterPro" id="IPR045865">
    <property type="entry name" value="ACT-like_dom_sf"/>
</dbReference>
<dbReference type="AlphaFoldDB" id="C2KWC0"/>
<proteinExistence type="inferred from homology"/>
<comment type="function">
    <text evidence="13">Catalyzes the anaerobic formation of alpha-ketobutyrate and ammonia from threonine in a two-step reaction. The first step involved a dehydration of threonine and a production of enamine intermediates (aminocrotonate), which tautomerizes to its imine form (iminobutyrate). Both intermediates are unstable and short-lived. The second step is the nonenzymatic hydrolysis of the enamine/imine intermediates to form 2-ketobutyrate and free ammonia. In the low water environment of the cell, the second step is accelerated by RidA.</text>
</comment>
<comment type="pathway">
    <text evidence="3">Amino-acid biosynthesis; L-isoleucine biosynthesis; 2-oxobutanoate from L-threonine: step 1/1.</text>
</comment>
<dbReference type="GO" id="GO:0009097">
    <property type="term" value="P:isoleucine biosynthetic process"/>
    <property type="evidence" value="ECO:0007669"/>
    <property type="project" value="UniProtKB-UniPathway"/>
</dbReference>
<evidence type="ECO:0000256" key="13">
    <source>
        <dbReference type="ARBA" id="ARBA00025527"/>
    </source>
</evidence>
<evidence type="ECO:0000256" key="4">
    <source>
        <dbReference type="ARBA" id="ARBA00004958"/>
    </source>
</evidence>
<dbReference type="PROSITE" id="PS51671">
    <property type="entry name" value="ACT"/>
    <property type="match status" value="1"/>
</dbReference>
<dbReference type="Proteomes" id="UP000004121">
    <property type="component" value="Unassembled WGS sequence"/>
</dbReference>
<dbReference type="GO" id="GO:0004794">
    <property type="term" value="F:threonine deaminase activity"/>
    <property type="evidence" value="ECO:0007669"/>
    <property type="project" value="UniProtKB-EC"/>
</dbReference>
<dbReference type="EC" id="4.3.1.19" evidence="7"/>
<evidence type="ECO:0000256" key="6">
    <source>
        <dbReference type="ARBA" id="ARBA00011447"/>
    </source>
</evidence>
<dbReference type="GO" id="GO:0006565">
    <property type="term" value="P:L-serine catabolic process"/>
    <property type="evidence" value="ECO:0007669"/>
    <property type="project" value="TreeGrafter"/>
</dbReference>
<dbReference type="CDD" id="cd01562">
    <property type="entry name" value="Thr-dehyd"/>
    <property type="match status" value="1"/>
</dbReference>
<evidence type="ECO:0000256" key="11">
    <source>
        <dbReference type="ARBA" id="ARBA00022898"/>
    </source>
</evidence>
<dbReference type="FunCoup" id="C2KWC0">
    <property type="interactions" value="322"/>
</dbReference>
<keyword evidence="11" id="KW-0663">Pyridoxal phosphate</keyword>
<comment type="pathway">
    <text evidence="4">Amino-acid degradation; L-threonine degradation via propanoate pathway; propanoate from L-threonine: step 1/4.</text>
</comment>